<organism evidence="5 6">
    <name type="scientific">Cyclobacterium lianum</name>
    <dbReference type="NCBI Taxonomy" id="388280"/>
    <lineage>
        <taxon>Bacteria</taxon>
        <taxon>Pseudomonadati</taxon>
        <taxon>Bacteroidota</taxon>
        <taxon>Cytophagia</taxon>
        <taxon>Cytophagales</taxon>
        <taxon>Cyclobacteriaceae</taxon>
        <taxon>Cyclobacterium</taxon>
    </lineage>
</organism>
<keyword evidence="2" id="KW-0732">Signal</keyword>
<feature type="signal peptide" evidence="2">
    <location>
        <begin position="1"/>
        <end position="24"/>
    </location>
</feature>
<dbReference type="Pfam" id="PF24067">
    <property type="entry name" value="Beta-prop_BT_1020"/>
    <property type="match status" value="1"/>
</dbReference>
<dbReference type="STRING" id="388280.SAMN04488057_11419"/>
<dbReference type="InterPro" id="IPR054490">
    <property type="entry name" value="BT_1020-like_b-sandwich_1"/>
</dbReference>
<name>A0A1M7Q552_9BACT</name>
<feature type="domain" description="BT-1020-like structural beta-sandwich" evidence="3">
    <location>
        <begin position="430"/>
        <end position="591"/>
    </location>
</feature>
<protein>
    <recommendedName>
        <fullName evidence="7">BNR repeat-like domain-containing protein</fullName>
    </recommendedName>
</protein>
<feature type="region of interest" description="Disordered" evidence="1">
    <location>
        <begin position="579"/>
        <end position="602"/>
    </location>
</feature>
<proteinExistence type="predicted"/>
<keyword evidence="6" id="KW-1185">Reference proteome</keyword>
<dbReference type="OrthoDB" id="177453at2"/>
<sequence length="619" mass="69992">MYKFAASLALLVAFYGSFSIPLLAQTGSQHEPVRYIGGNSIDPDRHEGRLRYAVGVESRQTLRVNRSHPEYADGYGWTYNHASNLAYWEGKFYQQYLSNPVDEHIAPGQTLLVSSEDGREWSKPEVIFPPYPAPEGTKIPEGYDGYMMHQRMGFYTSKNGKLLTLAFYGHTEDPFEEGGIGRVVREIRKDGSLGPIYFIRYSSHTDWNAHNTAFSFYQSSPDAAFIEACDELLANTLVTLQWRDEDNGMDGFYNGERGGSAFSYFTRKDGKIVGLWKRSRAALSDDEGKNFTPAVKVPTLTMAGGKVWGQKTSDGRFAMVYNPIDIDEYRYPLIVISSDDGIIFDDMVLVQGEVPPRRYYGRWKDFGPCYVRGIVPGNGLPPGDAMWLTYSMNKEDMWVSRVPTPIRHVVSGPVNDDFDQLKPSGVVPEWNIYAPLWAPVNLVNDPVRPGLALELKDEDPYDYARAIRIFETEEEVQVEWAVMVSPDNEGLLEMDVVDQFGNRPIRIKISPECQFTYMDGHIEKEMGSLQAGQWQKIRLEIDARPFGSYNLYLNEKPVAENIALTEAVKSVERLSFRTGPYRNLPGRKTPNEDPVPPLPGADEKEALGLFYIDDVKVSK</sequence>
<evidence type="ECO:0000256" key="1">
    <source>
        <dbReference type="SAM" id="MobiDB-lite"/>
    </source>
</evidence>
<dbReference type="Pfam" id="PF22585">
    <property type="entry name" value="Sialidase-like_CBM"/>
    <property type="match status" value="1"/>
</dbReference>
<evidence type="ECO:0000259" key="3">
    <source>
        <dbReference type="Pfam" id="PF22585"/>
    </source>
</evidence>
<feature type="chain" id="PRO_5009928790" description="BNR repeat-like domain-containing protein" evidence="2">
    <location>
        <begin position="25"/>
        <end position="619"/>
    </location>
</feature>
<evidence type="ECO:0008006" key="7">
    <source>
        <dbReference type="Google" id="ProtNLM"/>
    </source>
</evidence>
<dbReference type="InterPro" id="IPR036278">
    <property type="entry name" value="Sialidase_sf"/>
</dbReference>
<dbReference type="InterPro" id="IPR056425">
    <property type="entry name" value="Beta-prop_BT_1020"/>
</dbReference>
<evidence type="ECO:0000256" key="2">
    <source>
        <dbReference type="SAM" id="SignalP"/>
    </source>
</evidence>
<evidence type="ECO:0000313" key="5">
    <source>
        <dbReference type="EMBL" id="SHN25396.1"/>
    </source>
</evidence>
<gene>
    <name evidence="5" type="ORF">SAMN04488057_11419</name>
</gene>
<dbReference type="SUPFAM" id="SSF50939">
    <property type="entry name" value="Sialidases"/>
    <property type="match status" value="1"/>
</dbReference>
<evidence type="ECO:0000259" key="4">
    <source>
        <dbReference type="Pfam" id="PF24067"/>
    </source>
</evidence>
<feature type="domain" description="BT-1020-like N-terminal beta-propeller" evidence="4">
    <location>
        <begin position="31"/>
        <end position="256"/>
    </location>
</feature>
<evidence type="ECO:0000313" key="6">
    <source>
        <dbReference type="Proteomes" id="UP000184513"/>
    </source>
</evidence>
<dbReference type="EMBL" id="FRCY01000014">
    <property type="protein sequence ID" value="SHN25396.1"/>
    <property type="molecule type" value="Genomic_DNA"/>
</dbReference>
<reference evidence="5 6" key="1">
    <citation type="submission" date="2016-11" db="EMBL/GenBank/DDBJ databases">
        <authorList>
            <person name="Jaros S."/>
            <person name="Januszkiewicz K."/>
            <person name="Wedrychowicz H."/>
        </authorList>
    </citation>
    <scope>NUCLEOTIDE SEQUENCE [LARGE SCALE GENOMIC DNA]</scope>
    <source>
        <strain evidence="5 6">CGMCC 1.6102</strain>
    </source>
</reference>
<dbReference type="RefSeq" id="WP_073096537.1">
    <property type="nucleotide sequence ID" value="NZ_FRCY01000014.1"/>
</dbReference>
<dbReference type="AlphaFoldDB" id="A0A1M7Q552"/>
<dbReference type="Proteomes" id="UP000184513">
    <property type="component" value="Unassembled WGS sequence"/>
</dbReference>
<accession>A0A1M7Q552</accession>